<reference evidence="2" key="1">
    <citation type="submission" date="2023-03" db="EMBL/GenBank/DDBJ databases">
        <title>Massive genome expansion in bonnet fungi (Mycena s.s.) driven by repeated elements and novel gene families across ecological guilds.</title>
        <authorList>
            <consortium name="Lawrence Berkeley National Laboratory"/>
            <person name="Harder C.B."/>
            <person name="Miyauchi S."/>
            <person name="Viragh M."/>
            <person name="Kuo A."/>
            <person name="Thoen E."/>
            <person name="Andreopoulos B."/>
            <person name="Lu D."/>
            <person name="Skrede I."/>
            <person name="Drula E."/>
            <person name="Henrissat B."/>
            <person name="Morin E."/>
            <person name="Kohler A."/>
            <person name="Barry K."/>
            <person name="LaButti K."/>
            <person name="Morin E."/>
            <person name="Salamov A."/>
            <person name="Lipzen A."/>
            <person name="Mereny Z."/>
            <person name="Hegedus B."/>
            <person name="Baldrian P."/>
            <person name="Stursova M."/>
            <person name="Weitz H."/>
            <person name="Taylor A."/>
            <person name="Grigoriev I.V."/>
            <person name="Nagy L.G."/>
            <person name="Martin F."/>
            <person name="Kauserud H."/>
        </authorList>
    </citation>
    <scope>NUCLEOTIDE SEQUENCE</scope>
    <source>
        <strain evidence="2">CBHHK182m</strain>
    </source>
</reference>
<name>A0AAD7J4A5_9AGAR</name>
<keyword evidence="3" id="KW-1185">Reference proteome</keyword>
<accession>A0AAD7J4A5</accession>
<gene>
    <name evidence="2" type="ORF">B0H16DRAFT_1540518</name>
</gene>
<evidence type="ECO:0000313" key="2">
    <source>
        <dbReference type="EMBL" id="KAJ7755473.1"/>
    </source>
</evidence>
<protein>
    <submittedName>
        <fullName evidence="2">Uncharacterized protein</fullName>
    </submittedName>
</protein>
<dbReference type="AlphaFoldDB" id="A0AAD7J4A5"/>
<feature type="transmembrane region" description="Helical" evidence="1">
    <location>
        <begin position="42"/>
        <end position="63"/>
    </location>
</feature>
<feature type="transmembrane region" description="Helical" evidence="1">
    <location>
        <begin position="140"/>
        <end position="159"/>
    </location>
</feature>
<keyword evidence="1" id="KW-0812">Transmembrane</keyword>
<proteinExistence type="predicted"/>
<dbReference type="Proteomes" id="UP001215598">
    <property type="component" value="Unassembled WGS sequence"/>
</dbReference>
<keyword evidence="1" id="KW-1133">Transmembrane helix</keyword>
<organism evidence="2 3">
    <name type="scientific">Mycena metata</name>
    <dbReference type="NCBI Taxonomy" id="1033252"/>
    <lineage>
        <taxon>Eukaryota</taxon>
        <taxon>Fungi</taxon>
        <taxon>Dikarya</taxon>
        <taxon>Basidiomycota</taxon>
        <taxon>Agaricomycotina</taxon>
        <taxon>Agaricomycetes</taxon>
        <taxon>Agaricomycetidae</taxon>
        <taxon>Agaricales</taxon>
        <taxon>Marasmiineae</taxon>
        <taxon>Mycenaceae</taxon>
        <taxon>Mycena</taxon>
    </lineage>
</organism>
<evidence type="ECO:0000313" key="3">
    <source>
        <dbReference type="Proteomes" id="UP001215598"/>
    </source>
</evidence>
<dbReference type="EMBL" id="JARKIB010000049">
    <property type="protein sequence ID" value="KAJ7755473.1"/>
    <property type="molecule type" value="Genomic_DNA"/>
</dbReference>
<evidence type="ECO:0000256" key="1">
    <source>
        <dbReference type="SAM" id="Phobius"/>
    </source>
</evidence>
<keyword evidence="1" id="KW-0472">Membrane</keyword>
<sequence length="190" mass="21841">SQADDDERVSLAYLESLLAPASGEERQAERTRTSGEFDKCEYWVRTLSLFLSFSFLFSSPFFWGEGDAEAALRLVRGMRGTPSEVVPWLRSRARVCIASRWNVDPPCTQTRRALPPPEIVSIDHPELQRRVFIFSFRPSIFLFFPFSIELILCVSDFLLRLGCLHAFALNHTGLVQYDIQYVLAQMLDQR</sequence>
<comment type="caution">
    <text evidence="2">The sequence shown here is derived from an EMBL/GenBank/DDBJ whole genome shotgun (WGS) entry which is preliminary data.</text>
</comment>
<feature type="non-terminal residue" evidence="2">
    <location>
        <position position="1"/>
    </location>
</feature>